<dbReference type="EMBL" id="JAJVDC020000123">
    <property type="protein sequence ID" value="KAL1623279.1"/>
    <property type="molecule type" value="Genomic_DNA"/>
</dbReference>
<evidence type="ECO:0008006" key="4">
    <source>
        <dbReference type="Google" id="ProtNLM"/>
    </source>
</evidence>
<proteinExistence type="predicted"/>
<keyword evidence="3" id="KW-1185">Reference proteome</keyword>
<accession>A0ABR3SKA4</accession>
<name>A0ABR3SKA4_9PEZI</name>
<feature type="region of interest" description="Disordered" evidence="1">
    <location>
        <begin position="162"/>
        <end position="199"/>
    </location>
</feature>
<evidence type="ECO:0000256" key="1">
    <source>
        <dbReference type="SAM" id="MobiDB-lite"/>
    </source>
</evidence>
<sequence length="1017" mass="116595">MATAFSEDPPDRAPAIEWDDTPVESDQDFLDFIRCEMDYENLEEEHRISVPENSHAPAKNQQSYASFGEKGTTASVNAYGKIMQISRFFGYGNSGFFCADQDEISEPYYVQSRMEQLIELSKSPFGGAGLNPEEAFEGLLDLDGRTPSLEFIFDRWPRFSFERPPESTPQPPVSATHQASKQDATYSRPLDQPQESKPSRIPELSIQFFCDSGSVFQKYTFAFSEEKLSAFRKQEPTLKKLDRLRIDADFLIRNLDFVQNNTTFNENDQSHIRRSGPNHRSLIILHKITWEMAQQMGIKRSEYTHSSGPKAAALIITPFVAGEAQKVKRDGEDWYIELNKDVKDEFVDSKMFEIVLGYRLQLLEENQSWKNSIIPASHLKCMGETFSSSPSFRRIRFSQSQHLDFVVRRNLEHMLSVCCIPVPERPHLGHSSDIGGYEEQPAVAITCGDISAHRVGPRASLCKESETYCSVCKNLKDYVDVVRNRIKDALQGHVKWVCGRTDPLENGTFSPHYWATGECIKRWKWLPSPSLVDTPLQLLKILWLPSSLHRYQDIFQGRERLKTKIRPWISKLDKSNESGRYAFEERFDNDDFEEYSIRERLDENDESKFRLSDHVLICLAIRCVEELGLEEEIALTPKDELSHMEQKGDYYILNEYSYAEVRRNVLKRFTAEGPLSKQRMLATCRTPTESRFLLHSKDTILFHVMGPDSSFFQKETSSRSQVEKKKTPQELEEIWAYTDERWKSTVDGQAYYDEYQYSKREKPLWVALIFILASQRRRVNKLPIEETLRTTASVLLGQYSQSGLLPGLFDEDQQSTTFRNEMDRDSYWHTTFETTYILWAYGKDYFNTQAIREKASKDTKGSSNDPSIHTPAPRTMNAGDNAQGFMASTREAARTGQLITKTIPFVNFNTLIDQKGLVEVSDDWLQQGPAALDFNFRPRFDDPKEFERAESSAGNSEKVIAAAVKSYRDSGPVFSDDGGIKGAVIDIPKGSPDCEEKGHLATDRRQRNRIAVLSCVP</sequence>
<evidence type="ECO:0000313" key="2">
    <source>
        <dbReference type="EMBL" id="KAL1623279.1"/>
    </source>
</evidence>
<protein>
    <recommendedName>
        <fullName evidence="4">Heterokaryon incompatibility domain-containing protein</fullName>
    </recommendedName>
</protein>
<gene>
    <name evidence="2" type="ORF">SLS56_008384</name>
</gene>
<feature type="compositionally biased region" description="Polar residues" evidence="1">
    <location>
        <begin position="173"/>
        <end position="185"/>
    </location>
</feature>
<feature type="region of interest" description="Disordered" evidence="1">
    <location>
        <begin position="855"/>
        <end position="881"/>
    </location>
</feature>
<organism evidence="2 3">
    <name type="scientific">Neofusicoccum ribis</name>
    <dbReference type="NCBI Taxonomy" id="45134"/>
    <lineage>
        <taxon>Eukaryota</taxon>
        <taxon>Fungi</taxon>
        <taxon>Dikarya</taxon>
        <taxon>Ascomycota</taxon>
        <taxon>Pezizomycotina</taxon>
        <taxon>Dothideomycetes</taxon>
        <taxon>Dothideomycetes incertae sedis</taxon>
        <taxon>Botryosphaeriales</taxon>
        <taxon>Botryosphaeriaceae</taxon>
        <taxon>Neofusicoccum</taxon>
    </lineage>
</organism>
<dbReference type="Proteomes" id="UP001521116">
    <property type="component" value="Unassembled WGS sequence"/>
</dbReference>
<evidence type="ECO:0000313" key="3">
    <source>
        <dbReference type="Proteomes" id="UP001521116"/>
    </source>
</evidence>
<reference evidence="2 3" key="1">
    <citation type="submission" date="2024-02" db="EMBL/GenBank/DDBJ databases">
        <title>De novo assembly and annotation of 12 fungi associated with fruit tree decline syndrome in Ontario, Canada.</title>
        <authorList>
            <person name="Sulman M."/>
            <person name="Ellouze W."/>
            <person name="Ilyukhin E."/>
        </authorList>
    </citation>
    <scope>NUCLEOTIDE SEQUENCE [LARGE SCALE GENOMIC DNA]</scope>
    <source>
        <strain evidence="2 3">M1-105</strain>
    </source>
</reference>
<comment type="caution">
    <text evidence="2">The sequence shown here is derived from an EMBL/GenBank/DDBJ whole genome shotgun (WGS) entry which is preliminary data.</text>
</comment>